<dbReference type="PIRSF" id="PIRSF012293">
    <property type="entry name" value="EutA"/>
    <property type="match status" value="1"/>
</dbReference>
<name>A0A0V8J5G4_9BACL</name>
<dbReference type="InterPro" id="IPR043129">
    <property type="entry name" value="ATPase_NBD"/>
</dbReference>
<evidence type="ECO:0000313" key="1">
    <source>
        <dbReference type="EMBL" id="KSU82120.1"/>
    </source>
</evidence>
<accession>A0A0V8J5G4</accession>
<dbReference type="PANTHER" id="PTHR32432:SF13">
    <property type="entry name" value="ETHANOLAMINE AMMONIA-LYASE REACTIVASE EUTA"/>
    <property type="match status" value="1"/>
</dbReference>
<keyword evidence="2" id="KW-1185">Reference proteome</keyword>
<evidence type="ECO:0000313" key="2">
    <source>
        <dbReference type="Proteomes" id="UP000054099"/>
    </source>
</evidence>
<dbReference type="AlphaFoldDB" id="A0A0V8J5G4"/>
<proteinExistence type="predicted"/>
<protein>
    <submittedName>
        <fullName evidence="1">Ethanolamine utilization protein</fullName>
    </submittedName>
</protein>
<comment type="caution">
    <text evidence="1">The sequence shown here is derived from an EMBL/GenBank/DDBJ whole genome shotgun (WGS) entry which is preliminary data.</text>
</comment>
<sequence>MTRQWMTSIGLDIGTSTTKLIISELLIAQSHDQFTLPGCQIIDRRVTYASSIYTTPMVNEVEIDVEQLTQLLQKEYKQAGVTLEQVHAGAVIITGESARKQNAEKIVHYLAEHAGNFVVATAGADLEGVLAAKGSGAIERSTQIGEIIANIDVGGGTANIALCQDGNVIETFTLHVGGRLIRLDKDGQVTYVSSYLTEFLENSFNPLRKGEKASFEQLSSICQLMAEETVNYVKGSRKASSLLVSPHTRSAIHPDTLLVSGGVGAMTKGKKPETLEEVTVHGDISPLLAYHFQALGVSQAPETARATVIGAGMQNTEVSGSTVYIKSDRLPLKNIPIVDVPVQQEEEWEPERFQERVQQALTQASTLYSEDDPPVALALSHFPYCSYTMLQQLTKVILAEFTACFKEAKCLVVLCEQDIAKALGQALAKQSKTLDIICLDQIDFTHGDFIDLGLPVAGEAISVSVKTLAFSS</sequence>
<gene>
    <name evidence="1" type="ORF">AS030_17790</name>
</gene>
<dbReference type="PANTHER" id="PTHR32432">
    <property type="entry name" value="CELL DIVISION PROTEIN FTSA-RELATED"/>
    <property type="match status" value="1"/>
</dbReference>
<dbReference type="RefSeq" id="WP_061974100.1">
    <property type="nucleotide sequence ID" value="NZ_FMAV01000003.1"/>
</dbReference>
<dbReference type="Pfam" id="PF06277">
    <property type="entry name" value="EutA"/>
    <property type="match status" value="1"/>
</dbReference>
<dbReference type="SUPFAM" id="SSF53067">
    <property type="entry name" value="Actin-like ATPase domain"/>
    <property type="match status" value="1"/>
</dbReference>
<organism evidence="1 2">
    <name type="scientific">Fictibacillus enclensis</name>
    <dbReference type="NCBI Taxonomy" id="1017270"/>
    <lineage>
        <taxon>Bacteria</taxon>
        <taxon>Bacillati</taxon>
        <taxon>Bacillota</taxon>
        <taxon>Bacilli</taxon>
        <taxon>Bacillales</taxon>
        <taxon>Fictibacillaceae</taxon>
        <taxon>Fictibacillus</taxon>
    </lineage>
</organism>
<dbReference type="OrthoDB" id="1542at2"/>
<dbReference type="Proteomes" id="UP000054099">
    <property type="component" value="Unassembled WGS sequence"/>
</dbReference>
<dbReference type="EMBL" id="LNQN01000005">
    <property type="protein sequence ID" value="KSU82120.1"/>
    <property type="molecule type" value="Genomic_DNA"/>
</dbReference>
<reference evidence="1 2" key="1">
    <citation type="journal article" date="2014" name="Antonie Van Leeuwenhoek">
        <title>Fictibacillus enclensis sp. nov., isolated from marine sediment.</title>
        <authorList>
            <person name="Dastager S.G."/>
            <person name="Mawlankar R."/>
            <person name="Srinivasan K."/>
            <person name="Tang S.K."/>
            <person name="Lee J.C."/>
            <person name="Ramana V.V."/>
            <person name="Shouche Y.S."/>
        </authorList>
    </citation>
    <scope>NUCLEOTIDE SEQUENCE [LARGE SCALE GENOMIC DNA]</scope>
    <source>
        <strain evidence="1 2">NIO-1003</strain>
    </source>
</reference>
<dbReference type="InterPro" id="IPR009377">
    <property type="entry name" value="EutA"/>
</dbReference>
<dbReference type="InterPro" id="IPR050696">
    <property type="entry name" value="FtsA/MreB"/>
</dbReference>